<dbReference type="OrthoDB" id="302535at2759"/>
<feature type="signal peptide" evidence="1">
    <location>
        <begin position="1"/>
        <end position="21"/>
    </location>
</feature>
<name>A0A6G0YPU2_APHCR</name>
<dbReference type="EMBL" id="VUJU01002954">
    <property type="protein sequence ID" value="KAF0759560.1"/>
    <property type="molecule type" value="Genomic_DNA"/>
</dbReference>
<dbReference type="Proteomes" id="UP000478052">
    <property type="component" value="Unassembled WGS sequence"/>
</dbReference>
<keyword evidence="2" id="KW-0675">Receptor</keyword>
<feature type="chain" id="PRO_5026119916" evidence="1">
    <location>
        <begin position="22"/>
        <end position="110"/>
    </location>
</feature>
<proteinExistence type="predicted"/>
<gene>
    <name evidence="2" type="ORF">FWK35_00028621</name>
</gene>
<dbReference type="AlphaFoldDB" id="A0A6G0YPU2"/>
<accession>A0A6G0YPU2</accession>
<protein>
    <submittedName>
        <fullName evidence="2">Atrial natriuretic peptide receptor 1</fullName>
    </submittedName>
</protein>
<evidence type="ECO:0000256" key="1">
    <source>
        <dbReference type="SAM" id="SignalP"/>
    </source>
</evidence>
<comment type="caution">
    <text evidence="2">The sequence shown here is derived from an EMBL/GenBank/DDBJ whole genome shotgun (WGS) entry which is preliminary data.</text>
</comment>
<dbReference type="InterPro" id="IPR028082">
    <property type="entry name" value="Peripla_BP_I"/>
</dbReference>
<evidence type="ECO:0000313" key="2">
    <source>
        <dbReference type="EMBL" id="KAF0759560.1"/>
    </source>
</evidence>
<evidence type="ECO:0000313" key="3">
    <source>
        <dbReference type="Proteomes" id="UP000478052"/>
    </source>
</evidence>
<dbReference type="SUPFAM" id="SSF53822">
    <property type="entry name" value="Periplasmic binding protein-like I"/>
    <property type="match status" value="1"/>
</dbReference>
<organism evidence="2 3">
    <name type="scientific">Aphis craccivora</name>
    <name type="common">Cowpea aphid</name>
    <dbReference type="NCBI Taxonomy" id="307492"/>
    <lineage>
        <taxon>Eukaryota</taxon>
        <taxon>Metazoa</taxon>
        <taxon>Ecdysozoa</taxon>
        <taxon>Arthropoda</taxon>
        <taxon>Hexapoda</taxon>
        <taxon>Insecta</taxon>
        <taxon>Pterygota</taxon>
        <taxon>Neoptera</taxon>
        <taxon>Paraneoptera</taxon>
        <taxon>Hemiptera</taxon>
        <taxon>Sternorrhyncha</taxon>
        <taxon>Aphidomorpha</taxon>
        <taxon>Aphidoidea</taxon>
        <taxon>Aphididae</taxon>
        <taxon>Aphidini</taxon>
        <taxon>Aphis</taxon>
        <taxon>Aphis</taxon>
    </lineage>
</organism>
<dbReference type="Gene3D" id="3.40.50.2300">
    <property type="match status" value="1"/>
</dbReference>
<keyword evidence="1" id="KW-0732">Signal</keyword>
<sequence length="110" mass="11993">MGALLWVLVSAVIFTEWATSAKPGTVRFAVIAPLKASKTSKDEETLGAILPSVDLAAKAIAQPEGSLPGWKIQIEYRNGNCSSTEGPMAAFELHNRSGKWDFFQMFQSIY</sequence>
<reference evidence="2 3" key="1">
    <citation type="submission" date="2019-08" db="EMBL/GenBank/DDBJ databases">
        <title>Whole genome of Aphis craccivora.</title>
        <authorList>
            <person name="Voronova N.V."/>
            <person name="Shulinski R.S."/>
            <person name="Bandarenka Y.V."/>
            <person name="Zhorov D.G."/>
            <person name="Warner D."/>
        </authorList>
    </citation>
    <scope>NUCLEOTIDE SEQUENCE [LARGE SCALE GENOMIC DNA]</scope>
    <source>
        <strain evidence="2">180601</strain>
        <tissue evidence="2">Whole Body</tissue>
    </source>
</reference>
<keyword evidence="3" id="KW-1185">Reference proteome</keyword>